<feature type="region of interest" description="Disordered" evidence="2">
    <location>
        <begin position="103"/>
        <end position="143"/>
    </location>
</feature>
<proteinExistence type="predicted"/>
<dbReference type="GO" id="GO:0006355">
    <property type="term" value="P:regulation of DNA-templated transcription"/>
    <property type="evidence" value="ECO:0007669"/>
    <property type="project" value="InterPro"/>
</dbReference>
<organism evidence="3">
    <name type="scientific">Tetraodon nigroviridis</name>
    <name type="common">Spotted green pufferfish</name>
    <name type="synonym">Chelonodon nigroviridis</name>
    <dbReference type="NCBI Taxonomy" id="99883"/>
    <lineage>
        <taxon>Eukaryota</taxon>
        <taxon>Metazoa</taxon>
        <taxon>Chordata</taxon>
        <taxon>Craniata</taxon>
        <taxon>Vertebrata</taxon>
        <taxon>Euteleostomi</taxon>
        <taxon>Actinopterygii</taxon>
        <taxon>Neopterygii</taxon>
        <taxon>Teleostei</taxon>
        <taxon>Neoteleostei</taxon>
        <taxon>Acanthomorphata</taxon>
        <taxon>Eupercaria</taxon>
        <taxon>Tetraodontiformes</taxon>
        <taxon>Tetradontoidea</taxon>
        <taxon>Tetraodontidae</taxon>
        <taxon>Tetraodon</taxon>
    </lineage>
</organism>
<feature type="compositionally biased region" description="Basic and acidic residues" evidence="2">
    <location>
        <begin position="133"/>
        <end position="143"/>
    </location>
</feature>
<evidence type="ECO:0000256" key="2">
    <source>
        <dbReference type="SAM" id="MobiDB-lite"/>
    </source>
</evidence>
<dbReference type="HOGENOM" id="CLU_1805594_0_0_1"/>
<feature type="compositionally biased region" description="Polar residues" evidence="2">
    <location>
        <begin position="8"/>
        <end position="19"/>
    </location>
</feature>
<dbReference type="GO" id="GO:0034080">
    <property type="term" value="P:CENP-A containing chromatin assembly"/>
    <property type="evidence" value="ECO:0007669"/>
    <property type="project" value="InterPro"/>
</dbReference>
<evidence type="ECO:0000256" key="1">
    <source>
        <dbReference type="SAM" id="Coils"/>
    </source>
</evidence>
<evidence type="ECO:0000313" key="3">
    <source>
        <dbReference type="EMBL" id="CAG11586.1"/>
    </source>
</evidence>
<feature type="compositionally biased region" description="Polar residues" evidence="2">
    <location>
        <begin position="28"/>
        <end position="40"/>
    </location>
</feature>
<feature type="compositionally biased region" description="Basic and acidic residues" evidence="2">
    <location>
        <begin position="103"/>
        <end position="113"/>
    </location>
</feature>
<evidence type="ECO:0000313" key="4">
    <source>
        <dbReference type="Ensembl" id="ENSTNIP00000021267.1"/>
    </source>
</evidence>
<dbReference type="OMA" id="RHENLCA"/>
<reference evidence="3" key="2">
    <citation type="submission" date="2004-02" db="EMBL/GenBank/DDBJ databases">
        <authorList>
            <consortium name="Genoscope"/>
            <consortium name="Whitehead Institute Centre for Genome Research"/>
        </authorList>
    </citation>
    <scope>NUCLEOTIDE SEQUENCE</scope>
</reference>
<dbReference type="Pfam" id="PF06729">
    <property type="entry name" value="CENP-R"/>
    <property type="match status" value="1"/>
</dbReference>
<name>Q4RJ46_TETNG</name>
<keyword evidence="5" id="KW-1185">Reference proteome</keyword>
<dbReference type="AlphaFoldDB" id="Q4RJ46"/>
<dbReference type="Proteomes" id="UP000007303">
    <property type="component" value="Unassembled WGS sequence"/>
</dbReference>
<evidence type="ECO:0000313" key="5">
    <source>
        <dbReference type="Proteomes" id="UP000007303"/>
    </source>
</evidence>
<accession>Q4RJ46</accession>
<protein>
    <submittedName>
        <fullName evidence="3">(spotted green pufferfish) hypothetical protein</fullName>
    </submittedName>
</protein>
<dbReference type="EMBL" id="CAAE01015039">
    <property type="protein sequence ID" value="CAG11586.1"/>
    <property type="molecule type" value="Genomic_DNA"/>
</dbReference>
<feature type="coiled-coil region" evidence="1">
    <location>
        <begin position="55"/>
        <end position="82"/>
    </location>
</feature>
<feature type="region of interest" description="Disordered" evidence="2">
    <location>
        <begin position="1"/>
        <end position="51"/>
    </location>
</feature>
<dbReference type="InterPro" id="IPR009601">
    <property type="entry name" value="CENP-R"/>
</dbReference>
<gene>
    <name evidence="3" type="ORF">GSTENG00033589001</name>
</gene>
<dbReference type="Ensembl" id="ENSTNIT00000021502.1">
    <property type="protein sequence ID" value="ENSTNIP00000021267.1"/>
    <property type="gene ID" value="ENSTNIG00000018102.1"/>
</dbReference>
<dbReference type="OrthoDB" id="8839831at2759"/>
<sequence>MKGALVKQSGQGPTASTKKVTAKKHPTLTGTSAQTGNRKVQTPVEKDPQTELENLDFLRSKLEQSADEFIKARKELEEILSQSAEGSSEQLFVTESSSAKLKTELQRHRELTAKVESSLEESHQSYKPHRRGKDSADKCDKRV</sequence>
<reference evidence="3 5" key="1">
    <citation type="journal article" date="2004" name="Nature">
        <title>Genome duplication in the teleost fish Tetraodon nigroviridis reveals the early vertebrate proto-karyotype.</title>
        <authorList>
            <person name="Jaillon O."/>
            <person name="Aury J.-M."/>
            <person name="Brunet F."/>
            <person name="Petit J.-L."/>
            <person name="Stange-Thomann N."/>
            <person name="Mauceli E."/>
            <person name="Bouneau L."/>
            <person name="Fischer C."/>
            <person name="Ozouf-Costaz C."/>
            <person name="Bernot A."/>
            <person name="Nicaud S."/>
            <person name="Jaffe D."/>
            <person name="Fisher S."/>
            <person name="Lutfalla G."/>
            <person name="Dossat C."/>
            <person name="Segurens B."/>
            <person name="Dasilva C."/>
            <person name="Salanoubat M."/>
            <person name="Levy M."/>
            <person name="Boudet N."/>
            <person name="Castellano S."/>
            <person name="Anthouard V."/>
            <person name="Jubin C."/>
            <person name="Castelli V."/>
            <person name="Katinka M."/>
            <person name="Vacherie B."/>
            <person name="Biemont C."/>
            <person name="Skalli Z."/>
            <person name="Cattolico L."/>
            <person name="Poulain J."/>
            <person name="De Berardinis V."/>
            <person name="Cruaud C."/>
            <person name="Duprat S."/>
            <person name="Brottier P."/>
            <person name="Coutanceau J.-P."/>
            <person name="Gouzy J."/>
            <person name="Parra G."/>
            <person name="Lardier G."/>
            <person name="Chapple C."/>
            <person name="McKernan K.J."/>
            <person name="McEwan P."/>
            <person name="Bosak S."/>
            <person name="Kellis M."/>
            <person name="Volff J.-N."/>
            <person name="Guigo R."/>
            <person name="Zody M.C."/>
            <person name="Mesirov J."/>
            <person name="Lindblad-Toh K."/>
            <person name="Birren B."/>
            <person name="Nusbaum C."/>
            <person name="Kahn D."/>
            <person name="Robinson-Rechavi M."/>
            <person name="Laudet V."/>
            <person name="Schachter V."/>
            <person name="Quetier F."/>
            <person name="Saurin W."/>
            <person name="Scarpelli C."/>
            <person name="Wincker P."/>
            <person name="Lander E.S."/>
            <person name="Weissenbach J."/>
            <person name="Roest Crollius H."/>
        </authorList>
    </citation>
    <scope>NUCLEOTIDE SEQUENCE [LARGE SCALE GENOMIC DNA]</scope>
</reference>
<keyword evidence="1" id="KW-0175">Coiled coil</keyword>
<dbReference type="KEGG" id="tng:GSTEN00033589G001"/>
<reference evidence="4" key="3">
    <citation type="submission" date="2025-05" db="UniProtKB">
        <authorList>
            <consortium name="Ensembl"/>
        </authorList>
    </citation>
    <scope>IDENTIFICATION</scope>
</reference>